<dbReference type="HOGENOM" id="CLU_2850976_0_0_1"/>
<evidence type="ECO:0000313" key="2">
    <source>
        <dbReference type="Proteomes" id="UP000030755"/>
    </source>
</evidence>
<name>A0A075AWY3_ROZAC</name>
<reference evidence="1 2" key="1">
    <citation type="journal article" date="2013" name="Curr. Biol.">
        <title>Shared signatures of parasitism and phylogenomics unite Cryptomycota and microsporidia.</title>
        <authorList>
            <person name="James T.Y."/>
            <person name="Pelin A."/>
            <person name="Bonen L."/>
            <person name="Ahrendt S."/>
            <person name="Sain D."/>
            <person name="Corradi N."/>
            <person name="Stajich J.E."/>
        </authorList>
    </citation>
    <scope>NUCLEOTIDE SEQUENCE [LARGE SCALE GENOMIC DNA]</scope>
    <source>
        <strain evidence="1 2">CSF55</strain>
    </source>
</reference>
<evidence type="ECO:0000313" key="1">
    <source>
        <dbReference type="EMBL" id="EPZ34629.1"/>
    </source>
</evidence>
<sequence length="65" mass="7558">MKQLNYNFDASLKFRQVVFLKAFSQWLVVKNEVTDSQGTGQCLSPLKELASIRFDKIHNTIAIYY</sequence>
<dbReference type="EMBL" id="KE560934">
    <property type="protein sequence ID" value="EPZ34629.1"/>
    <property type="molecule type" value="Genomic_DNA"/>
</dbReference>
<keyword evidence="2" id="KW-1185">Reference proteome</keyword>
<gene>
    <name evidence="1" type="ORF">O9G_005672</name>
</gene>
<accession>A0A075AWY3</accession>
<dbReference type="Proteomes" id="UP000030755">
    <property type="component" value="Unassembled WGS sequence"/>
</dbReference>
<organism evidence="1 2">
    <name type="scientific">Rozella allomycis (strain CSF55)</name>
    <dbReference type="NCBI Taxonomy" id="988480"/>
    <lineage>
        <taxon>Eukaryota</taxon>
        <taxon>Fungi</taxon>
        <taxon>Fungi incertae sedis</taxon>
        <taxon>Cryptomycota</taxon>
        <taxon>Cryptomycota incertae sedis</taxon>
        <taxon>Rozella</taxon>
    </lineage>
</organism>
<proteinExistence type="predicted"/>
<dbReference type="AlphaFoldDB" id="A0A075AWY3"/>
<protein>
    <submittedName>
        <fullName evidence="1">Uncharacterized protein</fullName>
    </submittedName>
</protein>